<evidence type="ECO:0000313" key="1">
    <source>
        <dbReference type="EMBL" id="HJC46961.1"/>
    </source>
</evidence>
<comment type="caution">
    <text evidence="1">The sequence shown here is derived from an EMBL/GenBank/DDBJ whole genome shotgun (WGS) entry which is preliminary data.</text>
</comment>
<organism evidence="1 2">
    <name type="scientific">Candidatus Lachnoclostridium pullistercoris</name>
    <dbReference type="NCBI Taxonomy" id="2838632"/>
    <lineage>
        <taxon>Bacteria</taxon>
        <taxon>Bacillati</taxon>
        <taxon>Bacillota</taxon>
        <taxon>Clostridia</taxon>
        <taxon>Lachnospirales</taxon>
        <taxon>Lachnospiraceae</taxon>
    </lineage>
</organism>
<gene>
    <name evidence="1" type="ORF">IAA04_02795</name>
</gene>
<reference evidence="1" key="1">
    <citation type="journal article" date="2021" name="PeerJ">
        <title>Extensive microbial diversity within the chicken gut microbiome revealed by metagenomics and culture.</title>
        <authorList>
            <person name="Gilroy R."/>
            <person name="Ravi A."/>
            <person name="Getino M."/>
            <person name="Pursley I."/>
            <person name="Horton D.L."/>
            <person name="Alikhan N.F."/>
            <person name="Baker D."/>
            <person name="Gharbi K."/>
            <person name="Hall N."/>
            <person name="Watson M."/>
            <person name="Adriaenssens E.M."/>
            <person name="Foster-Nyarko E."/>
            <person name="Jarju S."/>
            <person name="Secka A."/>
            <person name="Antonio M."/>
            <person name="Oren A."/>
            <person name="Chaudhuri R.R."/>
            <person name="La Ragione R."/>
            <person name="Hildebrand F."/>
            <person name="Pallen M.J."/>
        </authorList>
    </citation>
    <scope>NUCLEOTIDE SEQUENCE</scope>
    <source>
        <strain evidence="1">CHK183-5548</strain>
    </source>
</reference>
<proteinExistence type="predicted"/>
<dbReference type="Proteomes" id="UP000823883">
    <property type="component" value="Unassembled WGS sequence"/>
</dbReference>
<accession>A0A9D2PBH4</accession>
<dbReference type="AlphaFoldDB" id="A0A9D2PBH4"/>
<protein>
    <submittedName>
        <fullName evidence="1">Uncharacterized protein</fullName>
    </submittedName>
</protein>
<reference evidence="1" key="2">
    <citation type="submission" date="2021-04" db="EMBL/GenBank/DDBJ databases">
        <authorList>
            <person name="Gilroy R."/>
        </authorList>
    </citation>
    <scope>NUCLEOTIDE SEQUENCE</scope>
    <source>
        <strain evidence="1">CHK183-5548</strain>
    </source>
</reference>
<name>A0A9D2PBH4_9FIRM</name>
<evidence type="ECO:0000313" key="2">
    <source>
        <dbReference type="Proteomes" id="UP000823883"/>
    </source>
</evidence>
<dbReference type="EMBL" id="DWWL01000014">
    <property type="protein sequence ID" value="HJC46961.1"/>
    <property type="molecule type" value="Genomic_DNA"/>
</dbReference>
<sequence>MPAYFNLSLEFERKDLYPHFVSDLFEILEQAGLEYLSGYWEAEGDSRDEIIRWNQKKLEQDFQLGFTEHHSHDYKQVLYSFGGYSEVRGFWMNRYPEKSCFTYEIIIPEEDVLEHEGGEILKKEHEKILIELAERIWEFPYVKAIQTGIEGDEASTGISKLEQGKAPNMYSFAVLEEKYEIKGVRGLAVRPFNGRREGWIYCRRPVGEAGK</sequence>